<organism evidence="3 4">
    <name type="scientific">Telmatospirillum siberiense</name>
    <dbReference type="NCBI Taxonomy" id="382514"/>
    <lineage>
        <taxon>Bacteria</taxon>
        <taxon>Pseudomonadati</taxon>
        <taxon>Pseudomonadota</taxon>
        <taxon>Alphaproteobacteria</taxon>
        <taxon>Rhodospirillales</taxon>
        <taxon>Rhodospirillaceae</taxon>
        <taxon>Telmatospirillum</taxon>
    </lineage>
</organism>
<evidence type="ECO:0008006" key="5">
    <source>
        <dbReference type="Google" id="ProtNLM"/>
    </source>
</evidence>
<evidence type="ECO:0000256" key="1">
    <source>
        <dbReference type="SAM" id="MobiDB-lite"/>
    </source>
</evidence>
<evidence type="ECO:0000256" key="2">
    <source>
        <dbReference type="SAM" id="SignalP"/>
    </source>
</evidence>
<dbReference type="EMBL" id="PIUM01000039">
    <property type="protein sequence ID" value="PKU22019.1"/>
    <property type="molecule type" value="Genomic_DNA"/>
</dbReference>
<proteinExistence type="predicted"/>
<sequence>MHRPLAVALAAIVLLSLSGCGKAGRPQQPPGSEYPRTYPDPSTSPTSLQRKDGRTQPSDGSQQDQSARFTSGGSYIDPSAQVPSTPQILLNSNLPNTTSRTTSTDPFSQGINNSGQSALQPQQTTPSSDEQEETAPAPASDMEEGTAQ</sequence>
<keyword evidence="4" id="KW-1185">Reference proteome</keyword>
<dbReference type="RefSeq" id="WP_101253133.1">
    <property type="nucleotide sequence ID" value="NZ_PIUM01000039.1"/>
</dbReference>
<keyword evidence="2" id="KW-0732">Signal</keyword>
<feature type="chain" id="PRO_5014678301" description="DUF3035 domain-containing protein" evidence="2">
    <location>
        <begin position="24"/>
        <end position="148"/>
    </location>
</feature>
<evidence type="ECO:0000313" key="3">
    <source>
        <dbReference type="EMBL" id="PKU22019.1"/>
    </source>
</evidence>
<name>A0A2N3PNN7_9PROT</name>
<feature type="compositionally biased region" description="Polar residues" evidence="1">
    <location>
        <begin position="55"/>
        <end position="73"/>
    </location>
</feature>
<accession>A0A2N3PNN7</accession>
<reference evidence="4" key="1">
    <citation type="submission" date="2017-12" db="EMBL/GenBank/DDBJ databases">
        <title>Draft genome sequence of Telmatospirillum siberiense 26-4b1T, an acidotolerant peatland alphaproteobacterium potentially involved in sulfur cycling.</title>
        <authorList>
            <person name="Hausmann B."/>
            <person name="Pjevac P."/>
            <person name="Schreck K."/>
            <person name="Herbold C.W."/>
            <person name="Daims H."/>
            <person name="Wagner M."/>
            <person name="Pester M."/>
            <person name="Loy A."/>
        </authorList>
    </citation>
    <scope>NUCLEOTIDE SEQUENCE [LARGE SCALE GENOMIC DNA]</scope>
    <source>
        <strain evidence="4">26-4b1</strain>
    </source>
</reference>
<feature type="region of interest" description="Disordered" evidence="1">
    <location>
        <begin position="20"/>
        <end position="148"/>
    </location>
</feature>
<dbReference type="PROSITE" id="PS51257">
    <property type="entry name" value="PROKAR_LIPOPROTEIN"/>
    <property type="match status" value="1"/>
</dbReference>
<feature type="signal peptide" evidence="2">
    <location>
        <begin position="1"/>
        <end position="23"/>
    </location>
</feature>
<feature type="compositionally biased region" description="Polar residues" evidence="1">
    <location>
        <begin position="81"/>
        <end position="128"/>
    </location>
</feature>
<comment type="caution">
    <text evidence="3">The sequence shown here is derived from an EMBL/GenBank/DDBJ whole genome shotgun (WGS) entry which is preliminary data.</text>
</comment>
<dbReference type="AlphaFoldDB" id="A0A2N3PNN7"/>
<gene>
    <name evidence="3" type="ORF">CWS72_23720</name>
</gene>
<dbReference type="Proteomes" id="UP000233293">
    <property type="component" value="Unassembled WGS sequence"/>
</dbReference>
<protein>
    <recommendedName>
        <fullName evidence="5">DUF3035 domain-containing protein</fullName>
    </recommendedName>
</protein>
<evidence type="ECO:0000313" key="4">
    <source>
        <dbReference type="Proteomes" id="UP000233293"/>
    </source>
</evidence>